<dbReference type="EMBL" id="CP012332">
    <property type="protein sequence ID" value="AKU90270.1"/>
    <property type="molecule type" value="Genomic_DNA"/>
</dbReference>
<dbReference type="GO" id="GO:0051287">
    <property type="term" value="F:NAD binding"/>
    <property type="evidence" value="ECO:0007669"/>
    <property type="project" value="UniProtKB-ARBA"/>
</dbReference>
<keyword evidence="1 8" id="KW-0808">Transferase</keyword>
<feature type="active site" description="Proton acceptor" evidence="8">
    <location>
        <position position="57"/>
    </location>
</feature>
<dbReference type="KEGG" id="vin:AKJ08_0657"/>
<evidence type="ECO:0000256" key="7">
    <source>
        <dbReference type="ARBA" id="ARBA00047925"/>
    </source>
</evidence>
<proteinExistence type="inferred from homology"/>
<accession>A0A0K1P9S9</accession>
<dbReference type="PANTHER" id="PTHR20275">
    <property type="entry name" value="NAD KINASE"/>
    <property type="match status" value="1"/>
</dbReference>
<evidence type="ECO:0000313" key="10">
    <source>
        <dbReference type="Proteomes" id="UP000055590"/>
    </source>
</evidence>
<dbReference type="FunFam" id="2.60.200.30:FF:000009">
    <property type="entry name" value="Poly(P)/ATP NAD kinase"/>
    <property type="match status" value="1"/>
</dbReference>
<dbReference type="GO" id="GO:0046872">
    <property type="term" value="F:metal ion binding"/>
    <property type="evidence" value="ECO:0007669"/>
    <property type="project" value="UniProtKB-UniRule"/>
</dbReference>
<evidence type="ECO:0000256" key="4">
    <source>
        <dbReference type="ARBA" id="ARBA00022840"/>
    </source>
</evidence>
<sequence>MSHPAALKTARELAAWLVERGLEVFVEAVSDEDFGAPAVPASELKEKSELLVVLGGDGTLIHAATLLEGKPTPILGVNMGSLGFMTEVPLPELYPMLESVLEGDYTVDERMKLDVHLHRGGGPPLVQGQVLNDVVISKGALARIADLEATLDGSLVTLYKADGIIVATPTGSTAYSLSADGPIVYPSLDAVVISPICPHTLTQRPIVVPPDRPIHVELKSDNGEVYLTLDGQSGMALERGDRVEIRRSADRVFLVRNPRLDYFSILRAKLRWGER</sequence>
<comment type="caution">
    <text evidence="8">Lacks conserved residue(s) required for the propagation of feature annotation.</text>
</comment>
<keyword evidence="5 8" id="KW-0521">NADP</keyword>
<feature type="binding site" evidence="8">
    <location>
        <position position="162"/>
    </location>
    <ligand>
        <name>NAD(+)</name>
        <dbReference type="ChEBI" id="CHEBI:57540"/>
    </ligand>
</feature>
<keyword evidence="4 8" id="KW-0067">ATP-binding</keyword>
<comment type="similarity">
    <text evidence="8">Belongs to the NAD kinase family.</text>
</comment>
<feature type="binding site" evidence="8">
    <location>
        <position position="232"/>
    </location>
    <ligand>
        <name>NAD(+)</name>
        <dbReference type="ChEBI" id="CHEBI:57540"/>
    </ligand>
</feature>
<feature type="binding site" evidence="8">
    <location>
        <position position="143"/>
    </location>
    <ligand>
        <name>NAD(+)</name>
        <dbReference type="ChEBI" id="CHEBI:57540"/>
    </ligand>
</feature>
<evidence type="ECO:0000256" key="8">
    <source>
        <dbReference type="HAMAP-Rule" id="MF_00361"/>
    </source>
</evidence>
<dbReference type="PATRIC" id="fig|1391653.3.peg.676"/>
<dbReference type="SUPFAM" id="SSF111331">
    <property type="entry name" value="NAD kinase/diacylglycerol kinase-like"/>
    <property type="match status" value="1"/>
</dbReference>
<comment type="function">
    <text evidence="8">Involved in the regulation of the intracellular balance of NAD and NADP, and is a key enzyme in the biosynthesis of NADP. Catalyzes specifically the phosphorylation on 2'-hydroxyl of the adenosine moiety of NAD to yield NADP.</text>
</comment>
<dbReference type="InterPro" id="IPR016064">
    <property type="entry name" value="NAD/diacylglycerol_kinase_sf"/>
</dbReference>
<feature type="binding site" evidence="8">
    <location>
        <position position="160"/>
    </location>
    <ligand>
        <name>NAD(+)</name>
        <dbReference type="ChEBI" id="CHEBI:57540"/>
    </ligand>
</feature>
<keyword evidence="10" id="KW-1185">Reference proteome</keyword>
<keyword evidence="2 8" id="KW-0547">Nucleotide-binding</keyword>
<evidence type="ECO:0000256" key="3">
    <source>
        <dbReference type="ARBA" id="ARBA00022777"/>
    </source>
</evidence>
<dbReference type="GO" id="GO:0005737">
    <property type="term" value="C:cytoplasm"/>
    <property type="evidence" value="ECO:0007669"/>
    <property type="project" value="UniProtKB-SubCell"/>
</dbReference>
<dbReference type="Proteomes" id="UP000055590">
    <property type="component" value="Chromosome"/>
</dbReference>
<dbReference type="Pfam" id="PF20143">
    <property type="entry name" value="NAD_kinase_C"/>
    <property type="match status" value="1"/>
</dbReference>
<feature type="binding site" evidence="8">
    <location>
        <begin position="57"/>
        <end position="58"/>
    </location>
    <ligand>
        <name>NAD(+)</name>
        <dbReference type="ChEBI" id="CHEBI:57540"/>
    </ligand>
</feature>
<dbReference type="STRING" id="1391653.AKJ08_0657"/>
<comment type="catalytic activity">
    <reaction evidence="7 8">
        <text>NAD(+) + ATP = ADP + NADP(+) + H(+)</text>
        <dbReference type="Rhea" id="RHEA:18629"/>
        <dbReference type="ChEBI" id="CHEBI:15378"/>
        <dbReference type="ChEBI" id="CHEBI:30616"/>
        <dbReference type="ChEBI" id="CHEBI:57540"/>
        <dbReference type="ChEBI" id="CHEBI:58349"/>
        <dbReference type="ChEBI" id="CHEBI:456216"/>
        <dbReference type="EC" id="2.7.1.23"/>
    </reaction>
</comment>
<feature type="binding site" evidence="8">
    <location>
        <begin position="132"/>
        <end position="133"/>
    </location>
    <ligand>
        <name>NAD(+)</name>
        <dbReference type="ChEBI" id="CHEBI:57540"/>
    </ligand>
</feature>
<dbReference type="Gene3D" id="3.40.50.10330">
    <property type="entry name" value="Probable inorganic polyphosphate/atp-NAD kinase, domain 1"/>
    <property type="match status" value="1"/>
</dbReference>
<evidence type="ECO:0000256" key="1">
    <source>
        <dbReference type="ARBA" id="ARBA00022679"/>
    </source>
</evidence>
<protein>
    <recommendedName>
        <fullName evidence="8">NAD kinase</fullName>
        <ecNumber evidence="8">2.7.1.23</ecNumber>
    </recommendedName>
    <alternativeName>
        <fullName evidence="8">ATP-dependent NAD kinase</fullName>
    </alternativeName>
</protein>
<evidence type="ECO:0000256" key="2">
    <source>
        <dbReference type="ARBA" id="ARBA00022741"/>
    </source>
</evidence>
<dbReference type="GO" id="GO:0019674">
    <property type="term" value="P:NAD+ metabolic process"/>
    <property type="evidence" value="ECO:0007669"/>
    <property type="project" value="InterPro"/>
</dbReference>
<dbReference type="HAMAP" id="MF_00361">
    <property type="entry name" value="NAD_kinase"/>
    <property type="match status" value="1"/>
</dbReference>
<reference evidence="9 10" key="1">
    <citation type="submission" date="2015-08" db="EMBL/GenBank/DDBJ databases">
        <authorList>
            <person name="Babu N.S."/>
            <person name="Beckwith C.J."/>
            <person name="Beseler K.G."/>
            <person name="Brison A."/>
            <person name="Carone J.V."/>
            <person name="Caskin T.P."/>
            <person name="Diamond M."/>
            <person name="Durham M.E."/>
            <person name="Foxe J.M."/>
            <person name="Go M."/>
            <person name="Henderson B.A."/>
            <person name="Jones I.B."/>
            <person name="McGettigan J.A."/>
            <person name="Micheletti S.J."/>
            <person name="Nasrallah M.E."/>
            <person name="Ortiz D."/>
            <person name="Piller C.R."/>
            <person name="Privatt S.R."/>
            <person name="Schneider S.L."/>
            <person name="Sharp S."/>
            <person name="Smith T.C."/>
            <person name="Stanton J.D."/>
            <person name="Ullery H.E."/>
            <person name="Wilson R.J."/>
            <person name="Serrano M.G."/>
            <person name="Buck G."/>
            <person name="Lee V."/>
            <person name="Wang Y."/>
            <person name="Carvalho R."/>
            <person name="Voegtly L."/>
            <person name="Shi R."/>
            <person name="Duckworth R."/>
            <person name="Johnson A."/>
            <person name="Loviza R."/>
            <person name="Walstead R."/>
            <person name="Shah Z."/>
            <person name="Kiflezghi M."/>
            <person name="Wade K."/>
            <person name="Ball S.L."/>
            <person name="Bradley K.W."/>
            <person name="Asai D.J."/>
            <person name="Bowman C.A."/>
            <person name="Russell D.A."/>
            <person name="Pope W.H."/>
            <person name="Jacobs-Sera D."/>
            <person name="Hendrix R.W."/>
            <person name="Hatfull G.F."/>
        </authorList>
    </citation>
    <scope>NUCLEOTIDE SEQUENCE [LARGE SCALE GENOMIC DNA]</scope>
    <source>
        <strain evidence="9 10">DSM 27710</strain>
    </source>
</reference>
<dbReference type="GO" id="GO:0006741">
    <property type="term" value="P:NADP+ biosynthetic process"/>
    <property type="evidence" value="ECO:0007669"/>
    <property type="project" value="UniProtKB-UniRule"/>
</dbReference>
<name>A0A0K1P9S9_9BACT</name>
<evidence type="ECO:0000256" key="5">
    <source>
        <dbReference type="ARBA" id="ARBA00022857"/>
    </source>
</evidence>
<comment type="subcellular location">
    <subcellularLocation>
        <location evidence="8">Cytoplasm</location>
    </subcellularLocation>
</comment>
<gene>
    <name evidence="8" type="primary">nadK</name>
    <name evidence="9" type="ORF">AKJ08_0657</name>
</gene>
<dbReference type="InterPro" id="IPR002504">
    <property type="entry name" value="NADK"/>
</dbReference>
<dbReference type="AlphaFoldDB" id="A0A0K1P9S9"/>
<dbReference type="PANTHER" id="PTHR20275:SF0">
    <property type="entry name" value="NAD KINASE"/>
    <property type="match status" value="1"/>
</dbReference>
<feature type="binding site" evidence="8">
    <location>
        <begin position="173"/>
        <end position="178"/>
    </location>
    <ligand>
        <name>NAD(+)</name>
        <dbReference type="ChEBI" id="CHEBI:57540"/>
    </ligand>
</feature>
<evidence type="ECO:0000256" key="6">
    <source>
        <dbReference type="ARBA" id="ARBA00023027"/>
    </source>
</evidence>
<dbReference type="GO" id="GO:0003951">
    <property type="term" value="F:NAD+ kinase activity"/>
    <property type="evidence" value="ECO:0007669"/>
    <property type="project" value="UniProtKB-UniRule"/>
</dbReference>
<dbReference type="EC" id="2.7.1.23" evidence="8"/>
<dbReference type="GO" id="GO:0005524">
    <property type="term" value="F:ATP binding"/>
    <property type="evidence" value="ECO:0007669"/>
    <property type="project" value="UniProtKB-KW"/>
</dbReference>
<dbReference type="Gene3D" id="2.60.200.30">
    <property type="entry name" value="Probable inorganic polyphosphate/atp-NAD kinase, domain 2"/>
    <property type="match status" value="1"/>
</dbReference>
<dbReference type="Pfam" id="PF01513">
    <property type="entry name" value="NAD_kinase"/>
    <property type="match status" value="1"/>
</dbReference>
<dbReference type="InterPro" id="IPR017437">
    <property type="entry name" value="ATP-NAD_kinase_PpnK-typ_C"/>
</dbReference>
<keyword evidence="6 8" id="KW-0520">NAD</keyword>
<organism evidence="9 10">
    <name type="scientific">Vulgatibacter incomptus</name>
    <dbReference type="NCBI Taxonomy" id="1391653"/>
    <lineage>
        <taxon>Bacteria</taxon>
        <taxon>Pseudomonadati</taxon>
        <taxon>Myxococcota</taxon>
        <taxon>Myxococcia</taxon>
        <taxon>Myxococcales</taxon>
        <taxon>Cystobacterineae</taxon>
        <taxon>Vulgatibacteraceae</taxon>
        <taxon>Vulgatibacter</taxon>
    </lineage>
</organism>
<feature type="binding site" evidence="8">
    <location>
        <position position="62"/>
    </location>
    <ligand>
        <name>NAD(+)</name>
        <dbReference type="ChEBI" id="CHEBI:57540"/>
    </ligand>
</feature>
<dbReference type="InterPro" id="IPR017438">
    <property type="entry name" value="ATP-NAD_kinase_N"/>
</dbReference>
<comment type="cofactor">
    <cofactor evidence="8">
        <name>a divalent metal cation</name>
        <dbReference type="ChEBI" id="CHEBI:60240"/>
    </cofactor>
</comment>
<keyword evidence="3 8" id="KW-0418">Kinase</keyword>
<evidence type="ECO:0000313" key="9">
    <source>
        <dbReference type="EMBL" id="AKU90270.1"/>
    </source>
</evidence>
<keyword evidence="8" id="KW-0963">Cytoplasm</keyword>